<evidence type="ECO:0000256" key="3">
    <source>
        <dbReference type="ARBA" id="ARBA00021980"/>
    </source>
</evidence>
<comment type="catalytic activity">
    <reaction evidence="6">
        <text>uridine + phosphate = alpha-D-ribose 1-phosphate + uracil</text>
        <dbReference type="Rhea" id="RHEA:24388"/>
        <dbReference type="ChEBI" id="CHEBI:16704"/>
        <dbReference type="ChEBI" id="CHEBI:17568"/>
        <dbReference type="ChEBI" id="CHEBI:43474"/>
        <dbReference type="ChEBI" id="CHEBI:57720"/>
        <dbReference type="EC" id="2.4.2.3"/>
    </reaction>
</comment>
<comment type="similarity">
    <text evidence="1">Belongs to the PNP/UDP phosphorylase family.</text>
</comment>
<evidence type="ECO:0000256" key="5">
    <source>
        <dbReference type="ARBA" id="ARBA00022679"/>
    </source>
</evidence>
<dbReference type="OrthoDB" id="9782889at2"/>
<dbReference type="PANTHER" id="PTHR43691">
    <property type="entry name" value="URIDINE PHOSPHORYLASE"/>
    <property type="match status" value="1"/>
</dbReference>
<dbReference type="PROSITE" id="PS01232">
    <property type="entry name" value="PNP_UDP_1"/>
    <property type="match status" value="1"/>
</dbReference>
<feature type="domain" description="Nucleoside phosphorylase" evidence="7">
    <location>
        <begin position="20"/>
        <end position="224"/>
    </location>
</feature>
<keyword evidence="5 8" id="KW-0808">Transferase</keyword>
<reference evidence="8 9" key="1">
    <citation type="submission" date="2019-08" db="EMBL/GenBank/DDBJ databases">
        <authorList>
            <person name="Lei W."/>
        </authorList>
    </citation>
    <scope>NUCLEOTIDE SEQUENCE [LARGE SCALE GENOMIC DNA]</scope>
    <source>
        <strain evidence="8 9">CCUG 58627</strain>
    </source>
</reference>
<gene>
    <name evidence="8" type="primary">deoD</name>
    <name evidence="8" type="ORF">FRX94_11415</name>
</gene>
<dbReference type="InterPro" id="IPR018016">
    <property type="entry name" value="Nucleoside_phosphorylase_CS"/>
</dbReference>
<evidence type="ECO:0000256" key="1">
    <source>
        <dbReference type="ARBA" id="ARBA00010456"/>
    </source>
</evidence>
<evidence type="ECO:0000313" key="8">
    <source>
        <dbReference type="EMBL" id="TWT21041.1"/>
    </source>
</evidence>
<evidence type="ECO:0000256" key="2">
    <source>
        <dbReference type="ARBA" id="ARBA00011888"/>
    </source>
</evidence>
<evidence type="ECO:0000259" key="7">
    <source>
        <dbReference type="Pfam" id="PF01048"/>
    </source>
</evidence>
<dbReference type="CDD" id="cd09006">
    <property type="entry name" value="PNP_EcPNPI-like"/>
    <property type="match status" value="1"/>
</dbReference>
<dbReference type="PANTHER" id="PTHR43691:SF11">
    <property type="entry name" value="FI09636P-RELATED"/>
    <property type="match status" value="1"/>
</dbReference>
<evidence type="ECO:0000313" key="9">
    <source>
        <dbReference type="Proteomes" id="UP000320791"/>
    </source>
</evidence>
<dbReference type="NCBIfam" id="NF004489">
    <property type="entry name" value="PRK05819.1"/>
    <property type="match status" value="1"/>
</dbReference>
<dbReference type="RefSeq" id="WP_146325471.1">
    <property type="nucleotide sequence ID" value="NZ_BAABLR010000025.1"/>
</dbReference>
<dbReference type="GO" id="GO:0004850">
    <property type="term" value="F:uridine phosphorylase activity"/>
    <property type="evidence" value="ECO:0007669"/>
    <property type="project" value="UniProtKB-EC"/>
</dbReference>
<dbReference type="InterPro" id="IPR004402">
    <property type="entry name" value="DeoD-type"/>
</dbReference>
<evidence type="ECO:0000256" key="6">
    <source>
        <dbReference type="ARBA" id="ARBA00048447"/>
    </source>
</evidence>
<dbReference type="Gene3D" id="3.40.50.1580">
    <property type="entry name" value="Nucleoside phosphorylase domain"/>
    <property type="match status" value="1"/>
</dbReference>
<dbReference type="NCBIfam" id="NF009914">
    <property type="entry name" value="PRK13374.1"/>
    <property type="match status" value="1"/>
</dbReference>
<organism evidence="8 9">
    <name type="scientific">Corynebacterium canis</name>
    <dbReference type="NCBI Taxonomy" id="679663"/>
    <lineage>
        <taxon>Bacteria</taxon>
        <taxon>Bacillati</taxon>
        <taxon>Actinomycetota</taxon>
        <taxon>Actinomycetes</taxon>
        <taxon>Mycobacteriales</taxon>
        <taxon>Corynebacteriaceae</taxon>
        <taxon>Corynebacterium</taxon>
    </lineage>
</organism>
<keyword evidence="9" id="KW-1185">Reference proteome</keyword>
<dbReference type="NCBIfam" id="TIGR00107">
    <property type="entry name" value="deoD"/>
    <property type="match status" value="1"/>
</dbReference>
<dbReference type="GO" id="GO:0005829">
    <property type="term" value="C:cytosol"/>
    <property type="evidence" value="ECO:0007669"/>
    <property type="project" value="TreeGrafter"/>
</dbReference>
<dbReference type="Proteomes" id="UP000320791">
    <property type="component" value="Unassembled WGS sequence"/>
</dbReference>
<accession>A0A5C5U3I2</accession>
<keyword evidence="4 8" id="KW-0328">Glycosyltransferase</keyword>
<sequence>MSEKSTPHINPRGVEIAQTVLMPGDPLRAKYIAENYLDNPVQFNEVRNILGYTGSYQGMPVSVMGSGMGMPSISIYAWELIHIFGVQKIIRIGSCGSLQKDLDLYDIVVAQSASTDSNFLSQYNLPGTYAPTGSWRLISALLDQAQQQGVELHIGNVLSSDVFYNADETANSRWARMGVLGVEMETAALYAIAAHAGVDALGLFTVSDNIVTGEKTTAEERQTAFTTMMELALPLAGA</sequence>
<dbReference type="EC" id="2.4.2.3" evidence="2"/>
<evidence type="ECO:0000256" key="4">
    <source>
        <dbReference type="ARBA" id="ARBA00022676"/>
    </source>
</evidence>
<protein>
    <recommendedName>
        <fullName evidence="3">Uridine phosphorylase</fullName>
        <ecNumber evidence="2">2.4.2.3</ecNumber>
    </recommendedName>
</protein>
<dbReference type="GO" id="GO:0004731">
    <property type="term" value="F:purine-nucleoside phosphorylase activity"/>
    <property type="evidence" value="ECO:0007669"/>
    <property type="project" value="InterPro"/>
</dbReference>
<dbReference type="EMBL" id="VOHM01000031">
    <property type="protein sequence ID" value="TWT21041.1"/>
    <property type="molecule type" value="Genomic_DNA"/>
</dbReference>
<dbReference type="AlphaFoldDB" id="A0A5C5U3I2"/>
<proteinExistence type="inferred from homology"/>
<dbReference type="Pfam" id="PF01048">
    <property type="entry name" value="PNP_UDP_1"/>
    <property type="match status" value="1"/>
</dbReference>
<name>A0A5C5U3I2_9CORY</name>
<dbReference type="SUPFAM" id="SSF53167">
    <property type="entry name" value="Purine and uridine phosphorylases"/>
    <property type="match status" value="1"/>
</dbReference>
<dbReference type="InterPro" id="IPR035994">
    <property type="entry name" value="Nucleoside_phosphorylase_sf"/>
</dbReference>
<comment type="caution">
    <text evidence="8">The sequence shown here is derived from an EMBL/GenBank/DDBJ whole genome shotgun (WGS) entry which is preliminary data.</text>
</comment>
<dbReference type="GO" id="GO:0006152">
    <property type="term" value="P:purine nucleoside catabolic process"/>
    <property type="evidence" value="ECO:0007669"/>
    <property type="project" value="TreeGrafter"/>
</dbReference>
<dbReference type="InterPro" id="IPR000845">
    <property type="entry name" value="Nucleoside_phosphorylase_d"/>
</dbReference>
<dbReference type="HAMAP" id="MF_01627">
    <property type="entry name" value="Pur_nucleosid_phosp"/>
    <property type="match status" value="1"/>
</dbReference>